<dbReference type="OMA" id="FERWWWA"/>
<evidence type="ECO:0000256" key="1">
    <source>
        <dbReference type="SAM" id="MobiDB-lite"/>
    </source>
</evidence>
<feature type="compositionally biased region" description="Polar residues" evidence="1">
    <location>
        <begin position="66"/>
        <end position="84"/>
    </location>
</feature>
<evidence type="ECO:0000313" key="3">
    <source>
        <dbReference type="Proteomes" id="UP000002058"/>
    </source>
</evidence>
<dbReference type="HOGENOM" id="CLU_037870_1_0_1"/>
<accession>C4JVB4</accession>
<organism evidence="2 3">
    <name type="scientific">Uncinocarpus reesii (strain UAMH 1704)</name>
    <dbReference type="NCBI Taxonomy" id="336963"/>
    <lineage>
        <taxon>Eukaryota</taxon>
        <taxon>Fungi</taxon>
        <taxon>Dikarya</taxon>
        <taxon>Ascomycota</taxon>
        <taxon>Pezizomycotina</taxon>
        <taxon>Eurotiomycetes</taxon>
        <taxon>Eurotiomycetidae</taxon>
        <taxon>Onygenales</taxon>
        <taxon>Onygenaceae</taxon>
        <taxon>Uncinocarpus</taxon>
    </lineage>
</organism>
<gene>
    <name evidence="2" type="ORF">UREG_06506</name>
</gene>
<evidence type="ECO:0000313" key="2">
    <source>
        <dbReference type="EMBL" id="EEP81641.1"/>
    </source>
</evidence>
<dbReference type="eggNOG" id="ENOG502S26C">
    <property type="taxonomic scope" value="Eukaryota"/>
</dbReference>
<feature type="region of interest" description="Disordered" evidence="1">
    <location>
        <begin position="1"/>
        <end position="25"/>
    </location>
</feature>
<dbReference type="STRING" id="336963.C4JVB4"/>
<dbReference type="PANTHER" id="PTHR38116:SF9">
    <property type="entry name" value="BZIP DOMAIN-CONTAINING PROTEIN"/>
    <property type="match status" value="1"/>
</dbReference>
<sequence length="378" mass="41709">MATKRRRQAEELEVPDSSENAAERKRVLNVLAQRRYRTRKRERLAALEKELEKKSSRSSSERAVDGSSSASPVNLSPASAQSTRAGGCVDIFPPTPPEDSWHTRDTLLDTFPTAALSDSDSSLLSQSTFMDSFPEALLDLEPPTSPLNLDLLSAVSQPLPESPALTWQFLSNPANLVDGCNPDLSSSLQSHQTSTFTFPDDRIIDVPTLTLLKAVMVIATRLDVHQCLWDLSGVSPFFTGPQLNPHSISGPNLPCLANLPAHYQPTATQRLVPHHPVLDLLPWPTVRDKLIQVFSLPPHLRPAPAADPMGLVTLIYDIEDPTEGLRVSGSDPFMADMWEVGQVVFGRWWWAFEGKIVETSNSLRRRRGQQGLVLGTVE</sequence>
<dbReference type="RefSeq" id="XP_002583539.1">
    <property type="nucleotide sequence ID" value="XM_002583493.1"/>
</dbReference>
<dbReference type="GeneID" id="8442613"/>
<dbReference type="OrthoDB" id="2245989at2759"/>
<dbReference type="VEuPathDB" id="FungiDB:UREG_06506"/>
<dbReference type="InParanoid" id="C4JVB4"/>
<evidence type="ECO:0008006" key="4">
    <source>
        <dbReference type="Google" id="ProtNLM"/>
    </source>
</evidence>
<feature type="region of interest" description="Disordered" evidence="1">
    <location>
        <begin position="48"/>
        <end position="86"/>
    </location>
</feature>
<dbReference type="EMBL" id="CH476618">
    <property type="protein sequence ID" value="EEP81641.1"/>
    <property type="molecule type" value="Genomic_DNA"/>
</dbReference>
<dbReference type="Proteomes" id="UP000002058">
    <property type="component" value="Unassembled WGS sequence"/>
</dbReference>
<dbReference type="AlphaFoldDB" id="C4JVB4"/>
<reference evidence="3" key="1">
    <citation type="journal article" date="2009" name="Genome Res.">
        <title>Comparative genomic analyses of the human fungal pathogens Coccidioides and their relatives.</title>
        <authorList>
            <person name="Sharpton T.J."/>
            <person name="Stajich J.E."/>
            <person name="Rounsley S.D."/>
            <person name="Gardner M.J."/>
            <person name="Wortman J.R."/>
            <person name="Jordar V.S."/>
            <person name="Maiti R."/>
            <person name="Kodira C.D."/>
            <person name="Neafsey D.E."/>
            <person name="Zeng Q."/>
            <person name="Hung C.-Y."/>
            <person name="McMahan C."/>
            <person name="Muszewska A."/>
            <person name="Grynberg M."/>
            <person name="Mandel M.A."/>
            <person name="Kellner E.M."/>
            <person name="Barker B.M."/>
            <person name="Galgiani J.N."/>
            <person name="Orbach M.J."/>
            <person name="Kirkland T.N."/>
            <person name="Cole G.T."/>
            <person name="Henn M.R."/>
            <person name="Birren B.W."/>
            <person name="Taylor J.W."/>
        </authorList>
    </citation>
    <scope>NUCLEOTIDE SEQUENCE [LARGE SCALE GENOMIC DNA]</scope>
    <source>
        <strain evidence="3">UAMH 1704</strain>
    </source>
</reference>
<protein>
    <recommendedName>
        <fullName evidence="4">BZIP domain-containing protein</fullName>
    </recommendedName>
</protein>
<dbReference type="Pfam" id="PF11905">
    <property type="entry name" value="DUF3425"/>
    <property type="match status" value="1"/>
</dbReference>
<dbReference type="KEGG" id="ure:UREG_06506"/>
<name>C4JVB4_UNCRE</name>
<feature type="compositionally biased region" description="Basic and acidic residues" evidence="1">
    <location>
        <begin position="48"/>
        <end position="64"/>
    </location>
</feature>
<proteinExistence type="predicted"/>
<dbReference type="PANTHER" id="PTHR38116">
    <property type="entry name" value="CHROMOSOME 7, WHOLE GENOME SHOTGUN SEQUENCE"/>
    <property type="match status" value="1"/>
</dbReference>
<keyword evidence="3" id="KW-1185">Reference proteome</keyword>
<dbReference type="InterPro" id="IPR021833">
    <property type="entry name" value="DUF3425"/>
</dbReference>